<dbReference type="InterPro" id="IPR025202">
    <property type="entry name" value="PLD-like_dom"/>
</dbReference>
<organism evidence="2 3">
    <name type="scientific">Lyngbya confervoides BDU141951</name>
    <dbReference type="NCBI Taxonomy" id="1574623"/>
    <lineage>
        <taxon>Bacteria</taxon>
        <taxon>Bacillati</taxon>
        <taxon>Cyanobacteriota</taxon>
        <taxon>Cyanophyceae</taxon>
        <taxon>Oscillatoriophycideae</taxon>
        <taxon>Oscillatoriales</taxon>
        <taxon>Microcoleaceae</taxon>
        <taxon>Lyngbya</taxon>
    </lineage>
</organism>
<sequence>MKISLDITGYYERFTNSGDILQKTSLKSLLRDLHQIASDNRRYCLSSVHQSFGLNFLSMDSLTHLMRHYSDEALLMTDYLLRPLIKDSGGPVSRKFSYRFIPNEWNNFVIDLVPDDPQIPIFISDRQEGNYQLLLEENLGTPVRTYRLEAIRNLEELFHKHPEKVLRLALRSLNLEEFPIDLPNNCTAWLSVSDLPSNLRQDINQIKNQEESPSLSNSLERPLCEYQVQYPTILGYEEIIANLAPAEHIRPSTDIQIGRGIHRNILQDVIKNAQKFLMICSYRLEDPEIIEQITQKSQQIPVWILTDFNNNVQDRVDGTIDELTDSDYINSDLKKKRCLRILNRECIGFRSGNVHLKTYLSEKSAYLGSCNLTGGSLERNGEAGMLWHNTPEHEFLIKYFQHLWSSHTTAKAQPAPQGFQITSFRGEITPSPHHPQFLDQHTFRKDLDKSLRKLSGKKIRIYTRNFNPTPTQFNLLSDQQTRLFYGQYNQCKFRAKKINNLHAKIIIIGREIAYIGSQDFAFGKNSLIDLTYKTTDISEISTIISKVQDLH</sequence>
<dbReference type="CDD" id="cd00138">
    <property type="entry name" value="PLDc_SF"/>
    <property type="match status" value="2"/>
</dbReference>
<evidence type="ECO:0000259" key="1">
    <source>
        <dbReference type="PROSITE" id="PS50035"/>
    </source>
</evidence>
<dbReference type="PROSITE" id="PS50035">
    <property type="entry name" value="PLD"/>
    <property type="match status" value="1"/>
</dbReference>
<reference evidence="2 3" key="1">
    <citation type="journal article" date="2015" name="Genome Announc.">
        <title>Draft Genome Sequence of Filamentous Marine Cyanobacterium Lyngbya confervoides Strain BDU141951.</title>
        <authorList>
            <person name="Chandrababunaidu M.M."/>
            <person name="Sen D."/>
            <person name="Tripathy S."/>
        </authorList>
    </citation>
    <scope>NUCLEOTIDE SEQUENCE [LARGE SCALE GENOMIC DNA]</scope>
    <source>
        <strain evidence="2 3">BDU141951</strain>
    </source>
</reference>
<dbReference type="GO" id="GO:0006793">
    <property type="term" value="P:phosphorus metabolic process"/>
    <property type="evidence" value="ECO:0007669"/>
    <property type="project" value="UniProtKB-ARBA"/>
</dbReference>
<keyword evidence="3" id="KW-1185">Reference proteome</keyword>
<evidence type="ECO:0000313" key="3">
    <source>
        <dbReference type="Proteomes" id="UP000031561"/>
    </source>
</evidence>
<accession>A0ABD4T072</accession>
<feature type="domain" description="PLD phosphodiesterase" evidence="1">
    <location>
        <begin position="497"/>
        <end position="524"/>
    </location>
</feature>
<proteinExistence type="predicted"/>
<dbReference type="AlphaFoldDB" id="A0ABD4T072"/>
<comment type="caution">
    <text evidence="2">The sequence shown here is derived from an EMBL/GenBank/DDBJ whole genome shotgun (WGS) entry which is preliminary data.</text>
</comment>
<gene>
    <name evidence="2" type="ORF">QQ91_0004175</name>
</gene>
<dbReference type="Pfam" id="PF13091">
    <property type="entry name" value="PLDc_2"/>
    <property type="match status" value="1"/>
</dbReference>
<name>A0ABD4T072_9CYAN</name>
<dbReference type="SMART" id="SM00155">
    <property type="entry name" value="PLDc"/>
    <property type="match status" value="2"/>
</dbReference>
<evidence type="ECO:0000313" key="2">
    <source>
        <dbReference type="EMBL" id="MCM1982029.1"/>
    </source>
</evidence>
<dbReference type="EMBL" id="JTHE03000027">
    <property type="protein sequence ID" value="MCM1982029.1"/>
    <property type="molecule type" value="Genomic_DNA"/>
</dbReference>
<protein>
    <submittedName>
        <fullName evidence="2">Phospholipase D-like domain-containing protein</fullName>
    </submittedName>
</protein>
<dbReference type="RefSeq" id="WP_166280391.1">
    <property type="nucleotide sequence ID" value="NZ_JTHE03000027.1"/>
</dbReference>
<dbReference type="Gene3D" id="3.30.870.10">
    <property type="entry name" value="Endonuclease Chain A"/>
    <property type="match status" value="1"/>
</dbReference>
<dbReference type="SUPFAM" id="SSF56024">
    <property type="entry name" value="Phospholipase D/nuclease"/>
    <property type="match status" value="1"/>
</dbReference>
<dbReference type="Proteomes" id="UP000031561">
    <property type="component" value="Unassembled WGS sequence"/>
</dbReference>
<dbReference type="InterPro" id="IPR001736">
    <property type="entry name" value="PLipase_D/transphosphatidylase"/>
</dbReference>